<evidence type="ECO:0000256" key="1">
    <source>
        <dbReference type="SAM" id="Coils"/>
    </source>
</evidence>
<dbReference type="InParanoid" id="A0A1Z5K3D0"/>
<keyword evidence="3" id="KW-1185">Reference proteome</keyword>
<feature type="coiled-coil region" evidence="1">
    <location>
        <begin position="27"/>
        <end position="86"/>
    </location>
</feature>
<evidence type="ECO:0000313" key="3">
    <source>
        <dbReference type="Proteomes" id="UP000198406"/>
    </source>
</evidence>
<comment type="caution">
    <text evidence="2">The sequence shown here is derived from an EMBL/GenBank/DDBJ whole genome shotgun (WGS) entry which is preliminary data.</text>
</comment>
<accession>A0A1Z5K3D0</accession>
<protein>
    <submittedName>
        <fullName evidence="2">Uncharacterized protein</fullName>
    </submittedName>
</protein>
<dbReference type="OrthoDB" id="46119at2759"/>
<keyword evidence="1" id="KW-0175">Coiled coil</keyword>
<name>A0A1Z5K3D0_FISSO</name>
<gene>
    <name evidence="2" type="ORF">FisN_7Hh015</name>
</gene>
<evidence type="ECO:0000313" key="2">
    <source>
        <dbReference type="EMBL" id="GAX20706.1"/>
    </source>
</evidence>
<sequence>MPELDFYNEWMKDLEAKLAVPIIPSSLQEAFQRLEEAQIAKQRLDKEKGVLQIKARQNSAITTHDIEAAQARVEEQTVLVEKALKEVQYEYEAVADEIDSQTPLPASLKNEWMTYILLKTHTPANWAKAALQEQCLDFLQHDFELQEQILLAGGAVQHATSQALAVYMQLQEIIQDESPPAHAALWDKLALAVALELCVPLPIFGTANQFVDPIERYRHYEIAYLQGDLDPYFEHFTVFELRHVINCDADSASLSWGREALRNFRPQLLYESAPQWRYSEMVKTDVPYKAPDWYKGYQSYDQILQGGGKCGPRAWYGRFICKAFGIPTWGAKQQGHAAMARWTEHGWETNLGGGFRANFWEGRCGLHFQLETQVRNLLGEVKFFRQIMPMTWYAIRSKASQGDRDSTVQMDFQPSGQNIWLSLALMKCQKLVQQASSTSTSIGVSYPRSSSIPHNKIQLLVDAPVINESVHVDKKSGAIIIPAASPLQRPNDKAWFPKSCLGGMQLLLNGPLTVEYEIPSSQENINIYYKVSLRICVIKRNVDPLQIGWKGQEQRQINIPDTCGDWQWTRPCALEWKVSFSRILVLHRMTQQHLIAIKDIRLDALSEDEYRSLVSDT</sequence>
<dbReference type="AlphaFoldDB" id="A0A1Z5K3D0"/>
<dbReference type="Proteomes" id="UP000198406">
    <property type="component" value="Unassembled WGS sequence"/>
</dbReference>
<dbReference type="EMBL" id="BDSP01000152">
    <property type="protein sequence ID" value="GAX20706.1"/>
    <property type="molecule type" value="Genomic_DNA"/>
</dbReference>
<proteinExistence type="predicted"/>
<reference evidence="2 3" key="1">
    <citation type="journal article" date="2015" name="Plant Cell">
        <title>Oil accumulation by the oleaginous diatom Fistulifera solaris as revealed by the genome and transcriptome.</title>
        <authorList>
            <person name="Tanaka T."/>
            <person name="Maeda Y."/>
            <person name="Veluchamy A."/>
            <person name="Tanaka M."/>
            <person name="Abida H."/>
            <person name="Marechal E."/>
            <person name="Bowler C."/>
            <person name="Muto M."/>
            <person name="Sunaga Y."/>
            <person name="Tanaka M."/>
            <person name="Yoshino T."/>
            <person name="Taniguchi T."/>
            <person name="Fukuda Y."/>
            <person name="Nemoto M."/>
            <person name="Matsumoto M."/>
            <person name="Wong P.S."/>
            <person name="Aburatani S."/>
            <person name="Fujibuchi W."/>
        </authorList>
    </citation>
    <scope>NUCLEOTIDE SEQUENCE [LARGE SCALE GENOMIC DNA]</scope>
    <source>
        <strain evidence="2 3">JPCC DA0580</strain>
    </source>
</reference>
<organism evidence="2 3">
    <name type="scientific">Fistulifera solaris</name>
    <name type="common">Oleaginous diatom</name>
    <dbReference type="NCBI Taxonomy" id="1519565"/>
    <lineage>
        <taxon>Eukaryota</taxon>
        <taxon>Sar</taxon>
        <taxon>Stramenopiles</taxon>
        <taxon>Ochrophyta</taxon>
        <taxon>Bacillariophyta</taxon>
        <taxon>Bacillariophyceae</taxon>
        <taxon>Bacillariophycidae</taxon>
        <taxon>Naviculales</taxon>
        <taxon>Naviculaceae</taxon>
        <taxon>Fistulifera</taxon>
    </lineage>
</organism>